<dbReference type="InterPro" id="IPR010982">
    <property type="entry name" value="Lambda_DNA-bd_dom_sf"/>
</dbReference>
<proteinExistence type="predicted"/>
<dbReference type="SUPFAM" id="SSF47413">
    <property type="entry name" value="lambda repressor-like DNA-binding domains"/>
    <property type="match status" value="1"/>
</dbReference>
<dbReference type="Gene3D" id="1.10.260.40">
    <property type="entry name" value="lambda repressor-like DNA-binding domains"/>
    <property type="match status" value="1"/>
</dbReference>
<evidence type="ECO:0000313" key="1">
    <source>
        <dbReference type="EMBL" id="UOR06487.1"/>
    </source>
</evidence>
<gene>
    <name evidence="1" type="ORF">MUN82_05175</name>
</gene>
<dbReference type="KEGG" id="haei:MUN82_05175"/>
<dbReference type="GO" id="GO:0003677">
    <property type="term" value="F:DNA binding"/>
    <property type="evidence" value="ECO:0007669"/>
    <property type="project" value="InterPro"/>
</dbReference>
<name>A0A8T9SXN7_9BACT</name>
<reference evidence="1 2" key="1">
    <citation type="submission" date="2022-04" db="EMBL/GenBank/DDBJ databases">
        <title>Hymenobacter sp. isolated from the air.</title>
        <authorList>
            <person name="Won M."/>
            <person name="Lee C.-M."/>
            <person name="Woen H.-Y."/>
            <person name="Kwon S.-W."/>
        </authorList>
    </citation>
    <scope>NUCLEOTIDE SEQUENCE [LARGE SCALE GENOMIC DNA]</scope>
    <source>
        <strain evidence="2">5413 J-13</strain>
    </source>
</reference>
<keyword evidence="2" id="KW-1185">Reference proteome</keyword>
<dbReference type="CDD" id="cd00093">
    <property type="entry name" value="HTH_XRE"/>
    <property type="match status" value="1"/>
</dbReference>
<dbReference type="Proteomes" id="UP000829925">
    <property type="component" value="Chromosome"/>
</dbReference>
<evidence type="ECO:0000313" key="2">
    <source>
        <dbReference type="Proteomes" id="UP000829925"/>
    </source>
</evidence>
<dbReference type="EMBL" id="CP095053">
    <property type="protein sequence ID" value="UOR06487.1"/>
    <property type="molecule type" value="Genomic_DNA"/>
</dbReference>
<dbReference type="AlphaFoldDB" id="A0A8T9SXN7"/>
<accession>A0A8T9SXN7</accession>
<dbReference type="InterPro" id="IPR001387">
    <property type="entry name" value="Cro/C1-type_HTH"/>
</dbReference>
<organism evidence="1 2">
    <name type="scientific">Hymenobacter aerilatus</name>
    <dbReference type="NCBI Taxonomy" id="2932251"/>
    <lineage>
        <taxon>Bacteria</taxon>
        <taxon>Pseudomonadati</taxon>
        <taxon>Bacteroidota</taxon>
        <taxon>Cytophagia</taxon>
        <taxon>Cytophagales</taxon>
        <taxon>Hymenobacteraceae</taxon>
        <taxon>Hymenobacter</taxon>
    </lineage>
</organism>
<protein>
    <submittedName>
        <fullName evidence="1">Helix-turn-helix transcriptional regulator</fullName>
    </submittedName>
</protein>
<dbReference type="RefSeq" id="WP_245095490.1">
    <property type="nucleotide sequence ID" value="NZ_CP095053.1"/>
</dbReference>
<sequence length="144" mass="16556">MPENTINQRLKILIEALDLKTGSFSRALGVSETNVRNYIERGSKPSSDFLEKLIRHFEHINSTWLLTGQGEMFLNEQRTTQIKHTAKNSGQAVITNHGNATMHYTKVADCEKDLLVAQKEIELLRSHLQDKERIIQLLEMQLKK</sequence>